<keyword evidence="2" id="KW-1185">Reference proteome</keyword>
<dbReference type="EMBL" id="SEWF01000016">
    <property type="protein sequence ID" value="RYU95319.1"/>
    <property type="molecule type" value="Genomic_DNA"/>
</dbReference>
<dbReference type="AlphaFoldDB" id="A0A4Q5M032"/>
<evidence type="ECO:0000313" key="2">
    <source>
        <dbReference type="Proteomes" id="UP000293162"/>
    </source>
</evidence>
<sequence>MIMIGRNAFNLKYLTRINPMRKFILIATLILSASGLWAQKNDTLSLRNAKTLADSLKIGFWKPRNTQFGINFSQAAFNNWQGGGINSWSIGALFNNRAEYNKNKGAFVSDIQFQIGTINNKGQRRAKSIDRLFMEVKYAHRINPTINWFAGANFLSQFASGVVYENDGLPTERKRTISSFMAPGYLSEGVGIEYKPVPYFVLQLGGATLRQTFVASDKVFTDFTEYNKKDDAYGVKKGKKVLFETGFQLVAAFDKDIAKNVNLKLRYQGFLAYTPKRVAPEKNAIDHNINLIATAKVNKYLNLNFTLLGIYDRDQIDKFQISQGFAAGLLFTL</sequence>
<dbReference type="InterPro" id="IPR021428">
    <property type="entry name" value="DUF3078"/>
</dbReference>
<reference evidence="1 2" key="1">
    <citation type="submission" date="2019-02" db="EMBL/GenBank/DDBJ databases">
        <title>Bacterial novel species Emticicia sp. 17J42-9 isolated from soil.</title>
        <authorList>
            <person name="Jung H.-Y."/>
        </authorList>
    </citation>
    <scope>NUCLEOTIDE SEQUENCE [LARGE SCALE GENOMIC DNA]</scope>
    <source>
        <strain evidence="1 2">17J42-9</strain>
    </source>
</reference>
<dbReference type="OrthoDB" id="1495718at2"/>
<dbReference type="Pfam" id="PF11276">
    <property type="entry name" value="DUF3078"/>
    <property type="match status" value="1"/>
</dbReference>
<accession>A0A4Q5M032</accession>
<organism evidence="1 2">
    <name type="scientific">Emticicia agri</name>
    <dbReference type="NCBI Taxonomy" id="2492393"/>
    <lineage>
        <taxon>Bacteria</taxon>
        <taxon>Pseudomonadati</taxon>
        <taxon>Bacteroidota</taxon>
        <taxon>Cytophagia</taxon>
        <taxon>Cytophagales</taxon>
        <taxon>Leadbetterellaceae</taxon>
        <taxon>Emticicia</taxon>
    </lineage>
</organism>
<gene>
    <name evidence="1" type="ORF">EWM59_12780</name>
</gene>
<name>A0A4Q5M032_9BACT</name>
<evidence type="ECO:0000313" key="1">
    <source>
        <dbReference type="EMBL" id="RYU95319.1"/>
    </source>
</evidence>
<protein>
    <submittedName>
        <fullName evidence="1">DUF3078 domain-containing protein</fullName>
    </submittedName>
</protein>
<comment type="caution">
    <text evidence="1">The sequence shown here is derived from an EMBL/GenBank/DDBJ whole genome shotgun (WGS) entry which is preliminary data.</text>
</comment>
<proteinExistence type="predicted"/>
<dbReference type="Proteomes" id="UP000293162">
    <property type="component" value="Unassembled WGS sequence"/>
</dbReference>